<reference evidence="4" key="1">
    <citation type="journal article" date="2019" name="Int. J. Syst. Evol. Microbiol.">
        <title>The Global Catalogue of Microorganisms (GCM) 10K type strain sequencing project: providing services to taxonomists for standard genome sequencing and annotation.</title>
        <authorList>
            <consortium name="The Broad Institute Genomics Platform"/>
            <consortium name="The Broad Institute Genome Sequencing Center for Infectious Disease"/>
            <person name="Wu L."/>
            <person name="Ma J."/>
        </authorList>
    </citation>
    <scope>NUCLEOTIDE SEQUENCE [LARGE SCALE GENOMIC DNA]</scope>
    <source>
        <strain evidence="4">CGMCC 4.7330</strain>
    </source>
</reference>
<dbReference type="InterPro" id="IPR045063">
    <property type="entry name" value="Dynamin_N"/>
</dbReference>
<dbReference type="PANTHER" id="PTHR43681:SF1">
    <property type="entry name" value="SARCALUMENIN"/>
    <property type="match status" value="1"/>
</dbReference>
<keyword evidence="1" id="KW-0812">Transmembrane</keyword>
<dbReference type="InterPro" id="IPR027417">
    <property type="entry name" value="P-loop_NTPase"/>
</dbReference>
<dbReference type="RefSeq" id="WP_378616793.1">
    <property type="nucleotide sequence ID" value="NZ_JBHSAX010000033.1"/>
</dbReference>
<sequence>MSAVAGLEAATAKNPEVMAPLIRILEDLRETARFAGREDLNGRIGMALAKLSDPRVRLVVVGRPRSGMSTVVNSLIGAPVSVTDGNGVPVIVEYGPESAAVLVKSTAPGRTERTPIDPRGAAAALAATDGVVRIEYTEPSPFLADGIVLMDAPGSTGDDHISWSMIAAADAVLYVTDAGAEFDAEQLERLDRIHRVCPTVVCVLTKIDQYPHWSGVQQRNRDLLDSAGLGLAVAPISAQLHLDAVADGDYHRDIESGLPQLVDHLRDFVVARADVVARDAAIGDIRLIAGHLEGSLRTEQETLRDPRRRAEITRRLSLARDEADQLRQRTANWQVTLVDGSTELMADIEHDLRHRLRSLVRDAEAEITESDPATRWKEFAADLDARICEAVEENFVVAHYRSVELCEQVAGKFPAHHRMPPLPDLRLANPGEVLEEVAPLEPLESGKPGVTQQFLSALRGSYGGILMVGLATSLLGMSLVNWYSAGAGVLLGVNALWDDRKARKQRRRAEAKVAVARLMDDVVFQVGKESRNRLRAVQRALRDHFTELATEVLRGADEVLRVSSEAEGRYGHRRAERLAELERHLDELRGVRGRAEALAPF</sequence>
<gene>
    <name evidence="3" type="ORF">ACFO0B_30040</name>
</gene>
<dbReference type="Proteomes" id="UP001595696">
    <property type="component" value="Unassembled WGS sequence"/>
</dbReference>
<dbReference type="Pfam" id="PF00350">
    <property type="entry name" value="Dynamin_N"/>
    <property type="match status" value="1"/>
</dbReference>
<evidence type="ECO:0000313" key="4">
    <source>
        <dbReference type="Proteomes" id="UP001595696"/>
    </source>
</evidence>
<name>A0ABV8E1W9_9NOCA</name>
<comment type="caution">
    <text evidence="3">The sequence shown here is derived from an EMBL/GenBank/DDBJ whole genome shotgun (WGS) entry which is preliminary data.</text>
</comment>
<evidence type="ECO:0000313" key="3">
    <source>
        <dbReference type="EMBL" id="MFC3966248.1"/>
    </source>
</evidence>
<organism evidence="3 4">
    <name type="scientific">Nocardia jiangsuensis</name>
    <dbReference type="NCBI Taxonomy" id="1691563"/>
    <lineage>
        <taxon>Bacteria</taxon>
        <taxon>Bacillati</taxon>
        <taxon>Actinomycetota</taxon>
        <taxon>Actinomycetes</taxon>
        <taxon>Mycobacteriales</taxon>
        <taxon>Nocardiaceae</taxon>
        <taxon>Nocardia</taxon>
    </lineage>
</organism>
<evidence type="ECO:0000256" key="1">
    <source>
        <dbReference type="SAM" id="Phobius"/>
    </source>
</evidence>
<keyword evidence="1" id="KW-1133">Transmembrane helix</keyword>
<dbReference type="EMBL" id="JBHSAX010000033">
    <property type="protein sequence ID" value="MFC3966248.1"/>
    <property type="molecule type" value="Genomic_DNA"/>
</dbReference>
<protein>
    <submittedName>
        <fullName evidence="3">Dynamin family protein</fullName>
    </submittedName>
</protein>
<dbReference type="SUPFAM" id="SSF52540">
    <property type="entry name" value="P-loop containing nucleoside triphosphate hydrolases"/>
    <property type="match status" value="1"/>
</dbReference>
<dbReference type="PANTHER" id="PTHR43681">
    <property type="entry name" value="TRANSMEMBRANE GTPASE FZO"/>
    <property type="match status" value="1"/>
</dbReference>
<dbReference type="Gene3D" id="3.40.50.300">
    <property type="entry name" value="P-loop containing nucleotide triphosphate hydrolases"/>
    <property type="match status" value="1"/>
</dbReference>
<feature type="transmembrane region" description="Helical" evidence="1">
    <location>
        <begin position="464"/>
        <end position="497"/>
    </location>
</feature>
<accession>A0ABV8E1W9</accession>
<keyword evidence="1" id="KW-0472">Membrane</keyword>
<proteinExistence type="predicted"/>
<keyword evidence="4" id="KW-1185">Reference proteome</keyword>
<feature type="domain" description="Dynamin N-terminal" evidence="2">
    <location>
        <begin position="58"/>
        <end position="206"/>
    </location>
</feature>
<dbReference type="InterPro" id="IPR051943">
    <property type="entry name" value="TRAFAC_Dynamin-like_GTPase"/>
</dbReference>
<evidence type="ECO:0000259" key="2">
    <source>
        <dbReference type="Pfam" id="PF00350"/>
    </source>
</evidence>